<dbReference type="GO" id="GO:0016853">
    <property type="term" value="F:isomerase activity"/>
    <property type="evidence" value="ECO:0007669"/>
    <property type="project" value="UniProtKB-KW"/>
</dbReference>
<dbReference type="Proteomes" id="UP000000391">
    <property type="component" value="Chromosome"/>
</dbReference>
<dbReference type="EMBL" id="CP002069">
    <property type="protein sequence ID" value="ADI74673.1"/>
    <property type="molecule type" value="Genomic_DNA"/>
</dbReference>
<reference evidence="2 3" key="1">
    <citation type="submission" date="2010-06" db="EMBL/GenBank/DDBJ databases">
        <title>Complete sequence chromosome of Methanohalobium evestigatum Z-7303.</title>
        <authorList>
            <consortium name="US DOE Joint Genome Institute"/>
            <person name="Lucas S."/>
            <person name="Copeland A."/>
            <person name="Lapidus A."/>
            <person name="Cheng J.-F."/>
            <person name="Bruce D."/>
            <person name="Goodwin L."/>
            <person name="Pitluck S."/>
            <person name="Saunders E."/>
            <person name="Detter J.C."/>
            <person name="Han C."/>
            <person name="Tapia R."/>
            <person name="Land M."/>
            <person name="Hauser L."/>
            <person name="Kyrpides N."/>
            <person name="Mikhailova N."/>
            <person name="Sieprawska-Lupa M."/>
            <person name="Whitman W.B."/>
            <person name="Anderson I."/>
            <person name="Woyke T."/>
        </authorList>
    </citation>
    <scope>NUCLEOTIDE SEQUENCE [LARGE SCALE GENOMIC DNA]</scope>
    <source>
        <strain evidence="3">ATCC BAA-1072 / DSM 3721 / NBRC 107634 / OCM 161 / Z-7303</strain>
    </source>
</reference>
<dbReference type="PANTHER" id="PTHR12110">
    <property type="entry name" value="HYDROXYPYRUVATE ISOMERASE"/>
    <property type="match status" value="1"/>
</dbReference>
<organism evidence="2 3">
    <name type="scientific">Methanohalobium evestigatum (strain ATCC BAA-1072 / DSM 3721 / NBRC 107634 / OCM 161 / Z-7303)</name>
    <dbReference type="NCBI Taxonomy" id="644295"/>
    <lineage>
        <taxon>Archaea</taxon>
        <taxon>Methanobacteriati</taxon>
        <taxon>Methanobacteriota</taxon>
        <taxon>Stenosarchaea group</taxon>
        <taxon>Methanomicrobia</taxon>
        <taxon>Methanosarcinales</taxon>
        <taxon>Methanosarcinaceae</taxon>
        <taxon>Methanohalobium</taxon>
    </lineage>
</organism>
<accession>D7EBF6</accession>
<dbReference type="AlphaFoldDB" id="D7EBF6"/>
<gene>
    <name evidence="2" type="ordered locus">Metev_1838</name>
</gene>
<evidence type="ECO:0000313" key="3">
    <source>
        <dbReference type="Proteomes" id="UP000000391"/>
    </source>
</evidence>
<evidence type="ECO:0000259" key="1">
    <source>
        <dbReference type="Pfam" id="PF01261"/>
    </source>
</evidence>
<dbReference type="OrthoDB" id="372143at2157"/>
<dbReference type="HOGENOM" id="CLU_050006_7_2_2"/>
<evidence type="ECO:0000313" key="2">
    <source>
        <dbReference type="EMBL" id="ADI74673.1"/>
    </source>
</evidence>
<dbReference type="InterPro" id="IPR013022">
    <property type="entry name" value="Xyl_isomerase-like_TIM-brl"/>
</dbReference>
<name>D7EBF6_METEZ</name>
<keyword evidence="3" id="KW-1185">Reference proteome</keyword>
<proteinExistence type="predicted"/>
<dbReference type="Pfam" id="PF01261">
    <property type="entry name" value="AP_endonuc_2"/>
    <property type="match status" value="1"/>
</dbReference>
<dbReference type="STRING" id="644295.Metev_1838"/>
<keyword evidence="2" id="KW-0413">Isomerase</keyword>
<dbReference type="Gene3D" id="3.20.20.150">
    <property type="entry name" value="Divalent-metal-dependent TIM barrel enzymes"/>
    <property type="match status" value="1"/>
</dbReference>
<dbReference type="KEGG" id="mev:Metev_1838"/>
<dbReference type="InterPro" id="IPR036237">
    <property type="entry name" value="Xyl_isomerase-like_sf"/>
</dbReference>
<sequence length="257" mass="29528">MNTKRLSFSSHSVVDNPFNWVYELEDYGYTGWEIVQEGSQKLDNDSLKNVRELYETTNLDITTHLPFSDLNLSSLNPGIHREVLNQMKYNLEIASEFADIAVIHPGYKSPHGAQVPEKAWNKTIESLEIICDYADDYNMQIAVENMPNIPHIFGKEPREMIDIIKSVNRDNLGITFDIGHANTLNMVDDFLNECKNWITHIHIHDNTGKKDEHLPVGSGDINWKKVFKGLSNYKGRYVTELRTLEDGIKSLEYIKSL</sequence>
<dbReference type="RefSeq" id="WP_013195238.1">
    <property type="nucleotide sequence ID" value="NC_014253.1"/>
</dbReference>
<dbReference type="PANTHER" id="PTHR12110:SF21">
    <property type="entry name" value="XYLOSE ISOMERASE-LIKE TIM BARREL DOMAIN-CONTAINING PROTEIN"/>
    <property type="match status" value="1"/>
</dbReference>
<dbReference type="InterPro" id="IPR050312">
    <property type="entry name" value="IolE/XylAMocC-like"/>
</dbReference>
<dbReference type="GeneID" id="9347491"/>
<feature type="domain" description="Xylose isomerase-like TIM barrel" evidence="1">
    <location>
        <begin position="23"/>
        <end position="254"/>
    </location>
</feature>
<protein>
    <submittedName>
        <fullName evidence="2">Xylose isomerase domain protein TIM barrel</fullName>
    </submittedName>
</protein>
<dbReference type="SUPFAM" id="SSF51658">
    <property type="entry name" value="Xylose isomerase-like"/>
    <property type="match status" value="1"/>
</dbReference>